<sequence length="39" mass="4551">MLLTIQELSKAQCNNTDINNTDYSDTDPFLSVWTGWDWN</sequence>
<dbReference type="HOGENOM" id="CLU_3305548_0_0_9"/>
<comment type="caution">
    <text evidence="1">The sequence shown here is derived from an EMBL/GenBank/DDBJ whole genome shotgun (WGS) entry which is preliminary data.</text>
</comment>
<dbReference type="Proteomes" id="UP000003755">
    <property type="component" value="Unassembled WGS sequence"/>
</dbReference>
<gene>
    <name evidence="1" type="ORF">BLAHAN_06194</name>
</gene>
<dbReference type="EMBL" id="ABYU02000029">
    <property type="protein sequence ID" value="EEX21091.1"/>
    <property type="molecule type" value="Genomic_DNA"/>
</dbReference>
<dbReference type="STRING" id="537007.BLAHAN_06194"/>
<dbReference type="AlphaFoldDB" id="C9L9V4"/>
<name>C9L9V4_BLAHA</name>
<accession>C9L9V4</accession>
<evidence type="ECO:0000313" key="2">
    <source>
        <dbReference type="Proteomes" id="UP000003755"/>
    </source>
</evidence>
<organism evidence="1 2">
    <name type="scientific">Blautia hansenii DSM 20583</name>
    <dbReference type="NCBI Taxonomy" id="537007"/>
    <lineage>
        <taxon>Bacteria</taxon>
        <taxon>Bacillati</taxon>
        <taxon>Bacillota</taxon>
        <taxon>Clostridia</taxon>
        <taxon>Lachnospirales</taxon>
        <taxon>Lachnospiraceae</taxon>
        <taxon>Blautia</taxon>
    </lineage>
</organism>
<protein>
    <submittedName>
        <fullName evidence="1">Uncharacterized protein</fullName>
    </submittedName>
</protein>
<evidence type="ECO:0000313" key="1">
    <source>
        <dbReference type="EMBL" id="EEX21091.1"/>
    </source>
</evidence>
<proteinExistence type="predicted"/>
<reference evidence="1" key="1">
    <citation type="submission" date="2009-09" db="EMBL/GenBank/DDBJ databases">
        <authorList>
            <person name="Weinstock G."/>
            <person name="Sodergren E."/>
            <person name="Clifton S."/>
            <person name="Fulton L."/>
            <person name="Fulton B."/>
            <person name="Courtney L."/>
            <person name="Fronick C."/>
            <person name="Harrison M."/>
            <person name="Strong C."/>
            <person name="Farmer C."/>
            <person name="Delahaunty K."/>
            <person name="Markovic C."/>
            <person name="Hall O."/>
            <person name="Minx P."/>
            <person name="Tomlinson C."/>
            <person name="Mitreva M."/>
            <person name="Nelson J."/>
            <person name="Hou S."/>
            <person name="Wollam A."/>
            <person name="Pepin K.H."/>
            <person name="Johnson M."/>
            <person name="Bhonagiri V."/>
            <person name="Nash W.E."/>
            <person name="Warren W."/>
            <person name="Chinwalla A."/>
            <person name="Mardis E.R."/>
            <person name="Wilson R.K."/>
        </authorList>
    </citation>
    <scope>NUCLEOTIDE SEQUENCE [LARGE SCALE GENOMIC DNA]</scope>
    <source>
        <strain evidence="1">DSM 20583</strain>
    </source>
</reference>
<keyword evidence="2" id="KW-1185">Reference proteome</keyword>